<evidence type="ECO:0008006" key="4">
    <source>
        <dbReference type="Google" id="ProtNLM"/>
    </source>
</evidence>
<feature type="transmembrane region" description="Helical" evidence="1">
    <location>
        <begin position="12"/>
        <end position="33"/>
    </location>
</feature>
<protein>
    <recommendedName>
        <fullName evidence="4">Sugar transporter</fullName>
    </recommendedName>
</protein>
<name>A0A2W4ZYU3_9SPHN</name>
<feature type="transmembrane region" description="Helical" evidence="1">
    <location>
        <begin position="59"/>
        <end position="80"/>
    </location>
</feature>
<evidence type="ECO:0000313" key="2">
    <source>
        <dbReference type="EMBL" id="PZO87504.1"/>
    </source>
</evidence>
<dbReference type="EMBL" id="QFNN01000128">
    <property type="protein sequence ID" value="PZO87504.1"/>
    <property type="molecule type" value="Genomic_DNA"/>
</dbReference>
<gene>
    <name evidence="2" type="ORF">DI623_14610</name>
</gene>
<feature type="transmembrane region" description="Helical" evidence="1">
    <location>
        <begin position="118"/>
        <end position="139"/>
    </location>
</feature>
<keyword evidence="1" id="KW-0812">Transmembrane</keyword>
<proteinExistence type="predicted"/>
<keyword evidence="1" id="KW-1133">Transmembrane helix</keyword>
<evidence type="ECO:0000256" key="1">
    <source>
        <dbReference type="SAM" id="Phobius"/>
    </source>
</evidence>
<reference evidence="2 3" key="1">
    <citation type="submission" date="2017-08" db="EMBL/GenBank/DDBJ databases">
        <title>Infants hospitalized years apart are colonized by the same room-sourced microbial strains.</title>
        <authorList>
            <person name="Brooks B."/>
            <person name="Olm M.R."/>
            <person name="Firek B.A."/>
            <person name="Baker R."/>
            <person name="Thomas B.C."/>
            <person name="Morowitz M.J."/>
            <person name="Banfield J.F."/>
        </authorList>
    </citation>
    <scope>NUCLEOTIDE SEQUENCE [LARGE SCALE GENOMIC DNA]</scope>
    <source>
        <strain evidence="2">S2_018_000_R2_101</strain>
    </source>
</reference>
<organism evidence="2 3">
    <name type="scientific">Sphingomonas sanxanigenens</name>
    <dbReference type="NCBI Taxonomy" id="397260"/>
    <lineage>
        <taxon>Bacteria</taxon>
        <taxon>Pseudomonadati</taxon>
        <taxon>Pseudomonadota</taxon>
        <taxon>Alphaproteobacteria</taxon>
        <taxon>Sphingomonadales</taxon>
        <taxon>Sphingomonadaceae</taxon>
        <taxon>Sphingomonas</taxon>
    </lineage>
</organism>
<keyword evidence="1" id="KW-0472">Membrane</keyword>
<accession>A0A2W4ZYU3</accession>
<comment type="caution">
    <text evidence="2">The sequence shown here is derived from an EMBL/GenBank/DDBJ whole genome shotgun (WGS) entry which is preliminary data.</text>
</comment>
<sequence length="145" mass="15947">MNDTVERRVPAWFWIVAGLALLWELSGVIAYMMQVTMTADQLAALPEGQRHLQSITPGWITALFAVAVWSGLTAAIGLLMRRRWAQPLFIASLVAAIIQFGWIFAIGRAHHVIGPSAIPLPVTIIVIGIMLVIVANRAAKRGWLR</sequence>
<dbReference type="AlphaFoldDB" id="A0A2W4ZYU3"/>
<evidence type="ECO:0000313" key="3">
    <source>
        <dbReference type="Proteomes" id="UP000249066"/>
    </source>
</evidence>
<feature type="transmembrane region" description="Helical" evidence="1">
    <location>
        <begin position="87"/>
        <end position="106"/>
    </location>
</feature>
<dbReference type="Proteomes" id="UP000249066">
    <property type="component" value="Unassembled WGS sequence"/>
</dbReference>